<dbReference type="InterPro" id="IPR038573">
    <property type="entry name" value="BrnT_sf"/>
</dbReference>
<gene>
    <name evidence="1" type="ORF">B2A_06122</name>
</gene>
<sequence length="75" mass="8855">MDFEYDRQKSEANKAKHGIDFEEAQALWQDAALIEVPARAMDEPRWLAIAKWAGQHWSAVFTRRSERIRLISVRR</sequence>
<organism evidence="1">
    <name type="scientific">mine drainage metagenome</name>
    <dbReference type="NCBI Taxonomy" id="410659"/>
    <lineage>
        <taxon>unclassified sequences</taxon>
        <taxon>metagenomes</taxon>
        <taxon>ecological metagenomes</taxon>
    </lineage>
</organism>
<dbReference type="AlphaFoldDB" id="T1BLF1"/>
<dbReference type="InterPro" id="IPR007460">
    <property type="entry name" value="BrnT_toxin"/>
</dbReference>
<accession>T1BLF1</accession>
<dbReference type="Gene3D" id="3.10.450.530">
    <property type="entry name" value="Ribonuclease toxin, BrnT, of type II toxin-antitoxin system"/>
    <property type="match status" value="1"/>
</dbReference>
<name>T1BLF1_9ZZZZ</name>
<reference evidence="1" key="2">
    <citation type="journal article" date="2014" name="ISME J.">
        <title>Microbial stratification in low pH oxic and suboxic macroscopic growths along an acid mine drainage.</title>
        <authorList>
            <person name="Mendez-Garcia C."/>
            <person name="Mesa V."/>
            <person name="Sprenger R.R."/>
            <person name="Richter M."/>
            <person name="Diez M.S."/>
            <person name="Solano J."/>
            <person name="Bargiela R."/>
            <person name="Golyshina O.V."/>
            <person name="Manteca A."/>
            <person name="Ramos J.L."/>
            <person name="Gallego J.R."/>
            <person name="Llorente I."/>
            <person name="Martins Dos Santos V.A."/>
            <person name="Jensen O.N."/>
            <person name="Pelaez A.I."/>
            <person name="Sanchez J."/>
            <person name="Ferrer M."/>
        </authorList>
    </citation>
    <scope>NUCLEOTIDE SEQUENCE</scope>
</reference>
<evidence type="ECO:0000313" key="1">
    <source>
        <dbReference type="EMBL" id="EQD54114.1"/>
    </source>
</evidence>
<comment type="caution">
    <text evidence="1">The sequence shown here is derived from an EMBL/GenBank/DDBJ whole genome shotgun (WGS) entry which is preliminary data.</text>
</comment>
<dbReference type="EMBL" id="AUZZ01004305">
    <property type="protein sequence ID" value="EQD54114.1"/>
    <property type="molecule type" value="Genomic_DNA"/>
</dbReference>
<feature type="non-terminal residue" evidence="1">
    <location>
        <position position="75"/>
    </location>
</feature>
<protein>
    <submittedName>
        <fullName evidence="1">Protein containing DUF497</fullName>
    </submittedName>
</protein>
<dbReference type="Pfam" id="PF04365">
    <property type="entry name" value="BrnT_toxin"/>
    <property type="match status" value="1"/>
</dbReference>
<reference evidence="1" key="1">
    <citation type="submission" date="2013-08" db="EMBL/GenBank/DDBJ databases">
        <authorList>
            <person name="Mendez C."/>
            <person name="Richter M."/>
            <person name="Ferrer M."/>
            <person name="Sanchez J."/>
        </authorList>
    </citation>
    <scope>NUCLEOTIDE SEQUENCE</scope>
</reference>
<proteinExistence type="predicted"/>